<comment type="caution">
    <text evidence="9">The sequence shown here is derived from an EMBL/GenBank/DDBJ whole genome shotgun (WGS) entry which is preliminary data.</text>
</comment>
<feature type="transmembrane region" description="Helical" evidence="7">
    <location>
        <begin position="647"/>
        <end position="665"/>
    </location>
</feature>
<evidence type="ECO:0000256" key="7">
    <source>
        <dbReference type="RuleBase" id="RU368066"/>
    </source>
</evidence>
<comment type="subcellular location">
    <subcellularLocation>
        <location evidence="7">Cell membrane</location>
        <topology evidence="7">Multi-pass membrane protein</topology>
    </subcellularLocation>
    <subcellularLocation>
        <location evidence="1">Membrane</location>
        <topology evidence="1">Multi-pass membrane protein</topology>
    </subcellularLocation>
</comment>
<dbReference type="GO" id="GO:0022857">
    <property type="term" value="F:transmembrane transporter activity"/>
    <property type="evidence" value="ECO:0007669"/>
    <property type="project" value="UniProtKB-UniRule"/>
</dbReference>
<feature type="transmembrane region" description="Helical" evidence="7">
    <location>
        <begin position="379"/>
        <end position="397"/>
    </location>
</feature>
<dbReference type="Pfam" id="PF04515">
    <property type="entry name" value="Choline_transpo"/>
    <property type="match status" value="1"/>
</dbReference>
<feature type="transmembrane region" description="Helical" evidence="7">
    <location>
        <begin position="326"/>
        <end position="347"/>
    </location>
</feature>
<evidence type="ECO:0000256" key="4">
    <source>
        <dbReference type="ARBA" id="ARBA00022989"/>
    </source>
</evidence>
<feature type="transmembrane region" description="Helical" evidence="7">
    <location>
        <begin position="507"/>
        <end position="531"/>
    </location>
</feature>
<accession>A0A9W9YD09</accession>
<proteinExistence type="inferred from homology"/>
<keyword evidence="6" id="KW-0325">Glycoprotein</keyword>
<dbReference type="EMBL" id="MU827784">
    <property type="protein sequence ID" value="KAJ7334390.1"/>
    <property type="molecule type" value="Genomic_DNA"/>
</dbReference>
<dbReference type="PANTHER" id="PTHR12385:SF14">
    <property type="entry name" value="CHOLINE TRANSPORTER-LIKE 2"/>
    <property type="match status" value="1"/>
</dbReference>
<comment type="function">
    <text evidence="7">Choline transporter.</text>
</comment>
<keyword evidence="4 7" id="KW-1133">Transmembrane helix</keyword>
<feature type="transmembrane region" description="Helical" evidence="7">
    <location>
        <begin position="55"/>
        <end position="75"/>
    </location>
</feature>
<evidence type="ECO:0000256" key="5">
    <source>
        <dbReference type="ARBA" id="ARBA00023136"/>
    </source>
</evidence>
<dbReference type="InterPro" id="IPR007603">
    <property type="entry name" value="Choline_transptr-like"/>
</dbReference>
<keyword evidence="3 7" id="KW-0812">Transmembrane</keyword>
<sequence>MASAAPVGSGSKVEDSSKGENLQLINKDNTDGKKRKGETTFRGPIADRSCTDIPCCIVFLAYIVGMVVVGIIAFIEGDPDRLLLPTDSQGNICGKGTFADKKYLLFFDISTCATKGGDLAQFVSVPSCPTPQVCVSACPTENELGFSRKVSDMVCKEDTETVTELNKHKMVTQGKCAPYYLTSQPVLYRCIPTLVDNLLANNSDIIINAAGNNMTKKAIEAGLEGLQFLMNAQNFGKSIFEDMVAVWHWLLIGMVLIMILAFVYILITRWITAPLIWFTIIAVFALVIYGMYFCYSKYKFLNDSGTSQELKFAFDLDNFTKSKDTWLGLGIFLTVLLVILLLIVLVLRKRIQIAIAMIKEASRAVAAIKTALFFPLIPWLLQLVLFAWFVAVAVYLVTNGTPQYKVIDVPTAGDQYNLTNQTDCDTKTFESMHPNTSASCVLAGYMENVHLFRMQVFHFFGWLWIMNFIIALGQCVLAGAFASWYFAFHKPDDVPALPIMASFWRTLRYHTGSLAFGAAIIAIVQFIRAVLEYIDHKIKESGQDTKIVKFIMCCCKCCFWCLEKCLKFLNKNAYIVIAIKGKNFCGAAKEAFMLLLENVLRVVAVNSVTSFLLFMGKLLVVGIVGVCSFFWFDKINNDDPTTLQYDVVPTIVMVVFAYAVSILFFDVYDMAIDTVFLCFLEDLKINDGSAEKPYFMSDSLKKILHVENRPPPDGNDGGQK</sequence>
<keyword evidence="5 7" id="KW-0472">Membrane</keyword>
<dbReference type="PANTHER" id="PTHR12385">
    <property type="entry name" value="CHOLINE TRANSPORTER-LIKE (SLC FAMILY 44)"/>
    <property type="match status" value="1"/>
</dbReference>
<evidence type="ECO:0000313" key="10">
    <source>
        <dbReference type="Proteomes" id="UP001163046"/>
    </source>
</evidence>
<evidence type="ECO:0000256" key="8">
    <source>
        <dbReference type="SAM" id="MobiDB-lite"/>
    </source>
</evidence>
<evidence type="ECO:0000256" key="3">
    <source>
        <dbReference type="ARBA" id="ARBA00022692"/>
    </source>
</evidence>
<protein>
    <recommendedName>
        <fullName evidence="7">Choline transporter-like protein</fullName>
    </recommendedName>
</protein>
<dbReference type="GO" id="GO:0005886">
    <property type="term" value="C:plasma membrane"/>
    <property type="evidence" value="ECO:0007669"/>
    <property type="project" value="UniProtKB-SubCell"/>
</dbReference>
<dbReference type="Proteomes" id="UP001163046">
    <property type="component" value="Unassembled WGS sequence"/>
</dbReference>
<evidence type="ECO:0000256" key="1">
    <source>
        <dbReference type="ARBA" id="ARBA00004141"/>
    </source>
</evidence>
<comment type="similarity">
    <text evidence="2 7">Belongs to the CTL (choline transporter-like) family.</text>
</comment>
<dbReference type="OrthoDB" id="420519at2759"/>
<dbReference type="AlphaFoldDB" id="A0A9W9YD09"/>
<feature type="transmembrane region" description="Helical" evidence="7">
    <location>
        <begin position="462"/>
        <end position="487"/>
    </location>
</feature>
<feature type="region of interest" description="Disordered" evidence="8">
    <location>
        <begin position="1"/>
        <end position="38"/>
    </location>
</feature>
<reference evidence="9" key="1">
    <citation type="submission" date="2023-01" db="EMBL/GenBank/DDBJ databases">
        <title>Genome assembly of the deep-sea coral Lophelia pertusa.</title>
        <authorList>
            <person name="Herrera S."/>
            <person name="Cordes E."/>
        </authorList>
    </citation>
    <scope>NUCLEOTIDE SEQUENCE</scope>
    <source>
        <strain evidence="9">USNM1676648</strain>
        <tissue evidence="9">Polyp</tissue>
    </source>
</reference>
<name>A0A9W9YD09_9CNID</name>
<feature type="transmembrane region" description="Helical" evidence="7">
    <location>
        <begin position="274"/>
        <end position="292"/>
    </location>
</feature>
<evidence type="ECO:0000313" key="9">
    <source>
        <dbReference type="EMBL" id="KAJ7334390.1"/>
    </source>
</evidence>
<feature type="transmembrane region" description="Helical" evidence="7">
    <location>
        <begin position="611"/>
        <end position="632"/>
    </location>
</feature>
<organism evidence="9 10">
    <name type="scientific">Desmophyllum pertusum</name>
    <dbReference type="NCBI Taxonomy" id="174260"/>
    <lineage>
        <taxon>Eukaryota</taxon>
        <taxon>Metazoa</taxon>
        <taxon>Cnidaria</taxon>
        <taxon>Anthozoa</taxon>
        <taxon>Hexacorallia</taxon>
        <taxon>Scleractinia</taxon>
        <taxon>Caryophylliina</taxon>
        <taxon>Caryophylliidae</taxon>
        <taxon>Desmophyllum</taxon>
    </lineage>
</organism>
<gene>
    <name evidence="9" type="ORF">OS493_014701</name>
</gene>
<evidence type="ECO:0000256" key="2">
    <source>
        <dbReference type="ARBA" id="ARBA00007168"/>
    </source>
</evidence>
<feature type="transmembrane region" description="Helical" evidence="7">
    <location>
        <begin position="246"/>
        <end position="267"/>
    </location>
</feature>
<keyword evidence="10" id="KW-1185">Reference proteome</keyword>
<evidence type="ECO:0000256" key="6">
    <source>
        <dbReference type="ARBA" id="ARBA00023180"/>
    </source>
</evidence>